<dbReference type="SUPFAM" id="SSF48371">
    <property type="entry name" value="ARM repeat"/>
    <property type="match status" value="1"/>
</dbReference>
<dbReference type="GO" id="GO:0005634">
    <property type="term" value="C:nucleus"/>
    <property type="evidence" value="ECO:0007669"/>
    <property type="project" value="UniProtKB-SubCell"/>
</dbReference>
<feature type="non-terminal residue" evidence="9">
    <location>
        <position position="1"/>
    </location>
</feature>
<evidence type="ECO:0000256" key="1">
    <source>
        <dbReference type="ARBA" id="ARBA00004123"/>
    </source>
</evidence>
<feature type="compositionally biased region" description="Basic and acidic residues" evidence="7">
    <location>
        <begin position="1481"/>
        <end position="1491"/>
    </location>
</feature>
<feature type="compositionally biased region" description="Acidic residues" evidence="7">
    <location>
        <begin position="1218"/>
        <end position="1229"/>
    </location>
</feature>
<feature type="compositionally biased region" description="Acidic residues" evidence="7">
    <location>
        <begin position="1285"/>
        <end position="1294"/>
    </location>
</feature>
<feature type="region of interest" description="Disordered" evidence="7">
    <location>
        <begin position="2088"/>
        <end position="2128"/>
    </location>
</feature>
<feature type="region of interest" description="Disordered" evidence="7">
    <location>
        <begin position="378"/>
        <end position="401"/>
    </location>
</feature>
<dbReference type="PANTHER" id="PTHR22928:SF3">
    <property type="entry name" value="TELOMERE-ASSOCIATED PROTEIN RIF1"/>
    <property type="match status" value="1"/>
</dbReference>
<comment type="caution">
    <text evidence="9">The sequence shown here is derived from an EMBL/GenBank/DDBJ whole genome shotgun (WGS) entry which is preliminary data.</text>
</comment>
<dbReference type="PANTHER" id="PTHR22928">
    <property type="entry name" value="TELOMERE-ASSOCIATED PROTEIN RIF1"/>
    <property type="match status" value="1"/>
</dbReference>
<feature type="compositionally biased region" description="Low complexity" evidence="7">
    <location>
        <begin position="1155"/>
        <end position="1172"/>
    </location>
</feature>
<organism evidence="9 10">
    <name type="scientific">Atractosteus spatula</name>
    <name type="common">Alligator gar</name>
    <name type="synonym">Lepisosteus spatula</name>
    <dbReference type="NCBI Taxonomy" id="7917"/>
    <lineage>
        <taxon>Eukaryota</taxon>
        <taxon>Metazoa</taxon>
        <taxon>Chordata</taxon>
        <taxon>Craniata</taxon>
        <taxon>Vertebrata</taxon>
        <taxon>Euteleostomi</taxon>
        <taxon>Actinopterygii</taxon>
        <taxon>Neopterygii</taxon>
        <taxon>Holostei</taxon>
        <taxon>Semionotiformes</taxon>
        <taxon>Lepisosteidae</taxon>
        <taxon>Atractosteus</taxon>
    </lineage>
</organism>
<feature type="compositionally biased region" description="Basic and acidic residues" evidence="7">
    <location>
        <begin position="1302"/>
        <end position="1311"/>
    </location>
</feature>
<dbReference type="InterPro" id="IPR022031">
    <property type="entry name" value="Rif1_N"/>
</dbReference>
<feature type="compositionally biased region" description="Basic and acidic residues" evidence="7">
    <location>
        <begin position="1522"/>
        <end position="1535"/>
    </location>
</feature>
<feature type="region of interest" description="Disordered" evidence="7">
    <location>
        <begin position="1092"/>
        <end position="1626"/>
    </location>
</feature>
<dbReference type="GO" id="GO:0140445">
    <property type="term" value="C:chromosome, telomeric repeat region"/>
    <property type="evidence" value="ECO:0007669"/>
    <property type="project" value="TreeGrafter"/>
</dbReference>
<feature type="compositionally biased region" description="Polar residues" evidence="7">
    <location>
        <begin position="1615"/>
        <end position="1624"/>
    </location>
</feature>
<evidence type="ECO:0000313" key="9">
    <source>
        <dbReference type="EMBL" id="MBN3325458.1"/>
    </source>
</evidence>
<dbReference type="Proteomes" id="UP000736164">
    <property type="component" value="Unassembled WGS sequence"/>
</dbReference>
<evidence type="ECO:0000313" key="10">
    <source>
        <dbReference type="Proteomes" id="UP000736164"/>
    </source>
</evidence>
<gene>
    <name evidence="9" type="primary">Rif1</name>
    <name evidence="9" type="ORF">GTO95_0012534</name>
</gene>
<evidence type="ECO:0000256" key="5">
    <source>
        <dbReference type="ARBA" id="ARBA00023242"/>
    </source>
</evidence>
<comment type="subcellular location">
    <subcellularLocation>
        <location evidence="2">Chromosome</location>
        <location evidence="2">Telomere</location>
    </subcellularLocation>
    <subcellularLocation>
        <location evidence="1">Nucleus</location>
    </subcellularLocation>
</comment>
<feature type="compositionally biased region" description="Basic and acidic residues" evidence="7">
    <location>
        <begin position="1093"/>
        <end position="1107"/>
    </location>
</feature>
<feature type="compositionally biased region" description="Polar residues" evidence="7">
    <location>
        <begin position="1536"/>
        <end position="1561"/>
    </location>
</feature>
<dbReference type="GO" id="GO:0000723">
    <property type="term" value="P:telomere maintenance"/>
    <property type="evidence" value="ECO:0007669"/>
    <property type="project" value="TreeGrafter"/>
</dbReference>
<keyword evidence="3" id="KW-0158">Chromosome</keyword>
<dbReference type="Pfam" id="PF12231">
    <property type="entry name" value="Rif1_N"/>
    <property type="match status" value="1"/>
</dbReference>
<feature type="compositionally biased region" description="Basic and acidic residues" evidence="7">
    <location>
        <begin position="1357"/>
        <end position="1395"/>
    </location>
</feature>
<protein>
    <submittedName>
        <fullName evidence="9">RIF1 protein</fullName>
    </submittedName>
</protein>
<evidence type="ECO:0000256" key="3">
    <source>
        <dbReference type="ARBA" id="ARBA00022454"/>
    </source>
</evidence>
<feature type="region of interest" description="Disordered" evidence="7">
    <location>
        <begin position="1875"/>
        <end position="1970"/>
    </location>
</feature>
<keyword evidence="5" id="KW-0539">Nucleus</keyword>
<dbReference type="CDD" id="cd14267">
    <property type="entry name" value="Rif1_CTD_C-II_like"/>
    <property type="match status" value="1"/>
</dbReference>
<feature type="compositionally biased region" description="Basic and acidic residues" evidence="7">
    <location>
        <begin position="1670"/>
        <end position="1685"/>
    </location>
</feature>
<feature type="domain" description="Telomere-associated protein Rif1 N-terminal" evidence="8">
    <location>
        <begin position="26"/>
        <end position="363"/>
    </location>
</feature>
<sequence length="2198" mass="239771">MATVHPNSSSLIPLLECLEDSSVPPTEQTDAYLTIANRLSGEDGRQFIPAVLKDVSRLSEVLKGHILSRNTELCQAALQALGYCVFHSSVVSGIPESKAEELLLALNSIAIKSADKNICTRALWVISKQNFSPELIGQKVPEILKTLEAVRAREDIQSAVVEHEALNVIIRLLEQAPVQMGEGAVRWAKLVVPLVVHSASKVRLRAAAALEMGMPLLVEKQQEVAAIAEPLMASKLIPELQKLFLSKNESNVLKLWPLFVRLLGRSLHRGGPFINALLHLEELGFRSSSPVVKKIAFIAWKSLIDNFALNPDILCSAKRLKLLMQPLSSIQVKTEALTLTKLEVWWYLVVKLGPHLSTNFEQVGVPLVQSTISSDSVLPSPATPARNASNPNSTVGSKPSSSEKPLLNCSVHLLPAYPSIQLLGLEMLLHFLLGPEVQAVAAREKLQLSLEPLTHPLLASPSFFCKHSGVIISAVKDGFVAIGKEAPDSLLILIWKYLIGFVTAAVETAGSKKERQGSEALTLLLQALQSIVSSEALPAHRILGLLEATVKGIPQKILGSPAYQVANMDVLNGTPALFLILLFYHNSLLGSCLTDERFFLCLETLVSSGFSGPTSPLAFSESVLSVVHRSADRMTNKEHLWRMWSIIVTPLTQSIMQTNEVNQGDALEHNFTAVHSALMLPITHLLSVKGFPQMTMKSLLRTWSELYRTFARCSALVATVEENVCCEELCTKMASGLEKEALSNPSTLEAVVNILAVIIECVDFSPYTPKFQQKTKSPHTPLSWTRKKSRPLGNLSAFLTLLERCLQPGPEDAPAAAAGLASVLSSLFGGLSLPAAIREALSRLVAPLAVFYEQSAKTQNDVPKFYSSLGLKLEKLLGEILTCLQTRYTMAYDDELLAQLAPWLSVVFLHKSKQVRHQVAQFWNSTFAKVPTLQYPQQLRSVLSQVKQKIPIILPGFEAVEVDDEFSTQDSDSSSQLDTKISGVEVKAVGKRDSMLTRAADLKESAASSSKPVAVKLDFGSPKIPRREFLLEEEKSVDFVFIPPEPKERVLTEHQKEVLRTKRVDIPVMYNNLDASQDTTLFSQYSQSQEDSVAVHKLDPEVDKDDSSVPAEMETAEEEAAEKGSQSEVGPLKSAALTLGCKATGEESAMETEETSANVSSSSVSSEIVSATPQKTASRRQSFITLEKYNSQGKTSSPAQDGTFTGSPVSGVAKSDSQEDTETQTEDQTPEQSPCPDVEEEASLEENGSQHHDCSKREKAQEDVTEKEEEKPEAEHPGISPSVATEEEDEDECIPDTQTEPIRSDGAKSKENTPPTEDSEEQQVETQSSQTLSSPSEPRRSSRRRSRPVRPGETSESPERNGKDKLNKRNLKGKESKSLERKSAEVVVGRSEEQKGSSSVSSQMETRSQVHTAKKNKATPEGEERVRRRTGSSAVAEAEASQGGEAEDGTQESSQGRGRYRTRRSSQGLLSSIENSESDGSESREESLKDRKTSKRGKPSKRVDAQVTEGPPKNEQTGRGSVESEKMDISSELEKQNTSLLQASGPEISTDTSTACESSIQAEPEEISEEQANKTDNVTAAFDAETSVKASGLENEVSLRDESKSAKPPVENCSAELSNASQSAGKRPLLHVCSHGKRARGRKRFKSCNCRMVAALRQGYAQKLEKEESELAEKNKTSLEGDKLISENGASSLDGTPRGEEVLSSDNSVFEPSDVSSPLCSNEKSDRVTPEGLKEQESVESSVPGNESCEEPAEHQGAEVVDEAKPDSKETLVEEVSGKQGDEEHPDCRQTEQTPEEPELSVCEDGGVGPQDQKKLEEEREEMLESNCMEAAEVPLNNATVDEGLIELFSVSKQTLETTCLDSPPKQKDCNAAVAEHEVGQSPTSAKPRGFWSPTASPSTSILKKGQKRTLEDDTPSPLHKTRRVSFANPIHQQELADDIDRRSPVIRTSSSSPRSRNSTSSALSSATQQKFVTTPTKALLSLSPRSLHSPGFKSSKKCLISEMGKEPKPIPKDCVFPALVSCTAPVEAVLPQLTSNMWQRGFGQLVRAKNIKTVGDLSALTPSEIKSLPIRSPKLSNVKKALKMYHEQQRKVSSDDLKGFDETEKMTSEPEEKEAPVSSEEKTATDVAEVPVPAVDAKPVDIMTEVQALGTRLTEEELGSLSARQLVLMHEQLSDMMKTIVVQLQSRVDTPLGQSSP</sequence>
<accession>A0A8J7TJC6</accession>
<evidence type="ECO:0000256" key="4">
    <source>
        <dbReference type="ARBA" id="ARBA00022895"/>
    </source>
</evidence>
<feature type="compositionally biased region" description="Basic and acidic residues" evidence="7">
    <location>
        <begin position="2088"/>
        <end position="2125"/>
    </location>
</feature>
<feature type="compositionally biased region" description="Low complexity" evidence="7">
    <location>
        <begin position="1324"/>
        <end position="1336"/>
    </location>
</feature>
<feature type="compositionally biased region" description="Basic and acidic residues" evidence="7">
    <location>
        <begin position="1248"/>
        <end position="1276"/>
    </location>
</feature>
<feature type="compositionally biased region" description="Basic and acidic residues" evidence="7">
    <location>
        <begin position="1752"/>
        <end position="1790"/>
    </location>
</feature>
<feature type="compositionally biased region" description="Polar residues" evidence="7">
    <location>
        <begin position="1704"/>
        <end position="1722"/>
    </location>
</feature>
<keyword evidence="6" id="KW-0131">Cell cycle</keyword>
<evidence type="ECO:0000256" key="7">
    <source>
        <dbReference type="SAM" id="MobiDB-lite"/>
    </source>
</evidence>
<evidence type="ECO:0000256" key="6">
    <source>
        <dbReference type="ARBA" id="ARBA00023306"/>
    </source>
</evidence>
<keyword evidence="4" id="KW-0779">Telomere</keyword>
<evidence type="ECO:0000259" key="8">
    <source>
        <dbReference type="Pfam" id="PF12231"/>
    </source>
</evidence>
<keyword evidence="10" id="KW-1185">Reference proteome</keyword>
<feature type="non-terminal residue" evidence="9">
    <location>
        <position position="2198"/>
    </location>
</feature>
<feature type="compositionally biased region" description="Polar residues" evidence="7">
    <location>
        <begin position="1173"/>
        <end position="1208"/>
    </location>
</feature>
<evidence type="ECO:0000256" key="2">
    <source>
        <dbReference type="ARBA" id="ARBA00004574"/>
    </source>
</evidence>
<proteinExistence type="predicted"/>
<feature type="region of interest" description="Disordered" evidence="7">
    <location>
        <begin position="1670"/>
        <end position="1826"/>
    </location>
</feature>
<reference evidence="9" key="1">
    <citation type="journal article" date="2021" name="Cell">
        <title>Tracing the genetic footprints of vertebrate landing in non-teleost ray-finned fishes.</title>
        <authorList>
            <person name="Bi X."/>
            <person name="Wang K."/>
            <person name="Yang L."/>
            <person name="Pan H."/>
            <person name="Jiang H."/>
            <person name="Wei Q."/>
            <person name="Fang M."/>
            <person name="Yu H."/>
            <person name="Zhu C."/>
            <person name="Cai Y."/>
            <person name="He Y."/>
            <person name="Gan X."/>
            <person name="Zeng H."/>
            <person name="Yu D."/>
            <person name="Zhu Y."/>
            <person name="Jiang H."/>
            <person name="Qiu Q."/>
            <person name="Yang H."/>
            <person name="Zhang Y.E."/>
            <person name="Wang W."/>
            <person name="Zhu M."/>
            <person name="He S."/>
            <person name="Zhang G."/>
        </authorList>
    </citation>
    <scope>NUCLEOTIDE SEQUENCE</scope>
    <source>
        <strain evidence="9">Allg_001</strain>
    </source>
</reference>
<feature type="compositionally biased region" description="Polar residues" evidence="7">
    <location>
        <begin position="386"/>
        <end position="401"/>
    </location>
</feature>
<dbReference type="InterPro" id="IPR016024">
    <property type="entry name" value="ARM-type_fold"/>
</dbReference>
<feature type="compositionally biased region" description="Low complexity" evidence="7">
    <location>
        <begin position="1946"/>
        <end position="1966"/>
    </location>
</feature>
<dbReference type="EMBL" id="JAAWVO010075727">
    <property type="protein sequence ID" value="MBN3325458.1"/>
    <property type="molecule type" value="Genomic_DNA"/>
</dbReference>
<name>A0A8J7TJC6_ATRSP</name>
<feature type="compositionally biased region" description="Basic and acidic residues" evidence="7">
    <location>
        <begin position="1723"/>
        <end position="1737"/>
    </location>
</feature>
<feature type="compositionally biased region" description="Low complexity" evidence="7">
    <location>
        <begin position="1431"/>
        <end position="1444"/>
    </location>
</feature>